<dbReference type="InterPro" id="IPR010093">
    <property type="entry name" value="SinI_DNA-bd"/>
</dbReference>
<reference evidence="3 4" key="1">
    <citation type="submission" date="2020-02" db="EMBL/GenBank/DDBJ databases">
        <title>Complete genome sequence of Pseudomonas multiresinivorans ORNL1.</title>
        <authorList>
            <person name="Podar M."/>
        </authorList>
    </citation>
    <scope>NUCLEOTIDE SEQUENCE [LARGE SCALE GENOMIC DNA]</scope>
    <source>
        <strain evidence="4">populi</strain>
    </source>
</reference>
<dbReference type="KEGG" id="pmui:G4G71_22425"/>
<keyword evidence="4" id="KW-1185">Reference proteome</keyword>
<dbReference type="GO" id="GO:0003677">
    <property type="term" value="F:DNA binding"/>
    <property type="evidence" value="ECO:0007669"/>
    <property type="project" value="InterPro"/>
</dbReference>
<dbReference type="InterPro" id="IPR041657">
    <property type="entry name" value="HTH_17"/>
</dbReference>
<dbReference type="NCBIfam" id="TIGR01764">
    <property type="entry name" value="excise"/>
    <property type="match status" value="1"/>
</dbReference>
<dbReference type="Proteomes" id="UP000502549">
    <property type="component" value="Chromosome"/>
</dbReference>
<feature type="region of interest" description="Disordered" evidence="1">
    <location>
        <begin position="57"/>
        <end position="106"/>
    </location>
</feature>
<organism evidence="3 4">
    <name type="scientific">Pseudomonas multiresinivorans</name>
    <dbReference type="NCBI Taxonomy" id="95301"/>
    <lineage>
        <taxon>Bacteria</taxon>
        <taxon>Pseudomonadati</taxon>
        <taxon>Pseudomonadota</taxon>
        <taxon>Gammaproteobacteria</taxon>
        <taxon>Pseudomonadales</taxon>
        <taxon>Pseudomonadaceae</taxon>
        <taxon>Pseudomonas</taxon>
    </lineage>
</organism>
<name>A0A7Z3GSS5_9PSED</name>
<dbReference type="AlphaFoldDB" id="A0A7Z3GSS5"/>
<evidence type="ECO:0000259" key="2">
    <source>
        <dbReference type="Pfam" id="PF12728"/>
    </source>
</evidence>
<proteinExistence type="predicted"/>
<dbReference type="EMBL" id="CP048833">
    <property type="protein sequence ID" value="QJP10505.1"/>
    <property type="molecule type" value="Genomic_DNA"/>
</dbReference>
<gene>
    <name evidence="3" type="ORF">G4G71_22425</name>
</gene>
<dbReference type="Pfam" id="PF12728">
    <property type="entry name" value="HTH_17"/>
    <property type="match status" value="1"/>
</dbReference>
<evidence type="ECO:0000313" key="4">
    <source>
        <dbReference type="Proteomes" id="UP000502549"/>
    </source>
</evidence>
<feature type="domain" description="Helix-turn-helix" evidence="2">
    <location>
        <begin position="4"/>
        <end position="52"/>
    </location>
</feature>
<feature type="compositionally biased region" description="Low complexity" evidence="1">
    <location>
        <begin position="94"/>
        <end position="106"/>
    </location>
</feature>
<sequence length="106" mass="11421">MQLISVTDAAKILGLGRSTTYRLAQEGDLPVVRISKNTIRIHKERLIAMIESSLPAATLPPAGGVEETPCPTEGKARRTGGSATKRQMERTLDDLLAPTTTTPQRP</sequence>
<accession>A0A7Z3GSS5</accession>
<evidence type="ECO:0000256" key="1">
    <source>
        <dbReference type="SAM" id="MobiDB-lite"/>
    </source>
</evidence>
<protein>
    <submittedName>
        <fullName evidence="3">Helix-turn-helix domain-containing protein</fullName>
    </submittedName>
</protein>
<evidence type="ECO:0000313" key="3">
    <source>
        <dbReference type="EMBL" id="QJP10505.1"/>
    </source>
</evidence>
<dbReference type="RefSeq" id="WP_169940295.1">
    <property type="nucleotide sequence ID" value="NZ_CP048833.1"/>
</dbReference>